<dbReference type="EMBL" id="CM009308">
    <property type="protein sequence ID" value="PNS91773.1"/>
    <property type="molecule type" value="Genomic_DNA"/>
</dbReference>
<dbReference type="InParanoid" id="B9INN0"/>
<evidence type="ECO:0000313" key="1">
    <source>
        <dbReference type="EMBL" id="PNS91773.1"/>
    </source>
</evidence>
<protein>
    <submittedName>
        <fullName evidence="1">Uncharacterized protein</fullName>
    </submittedName>
</protein>
<dbReference type="HOGENOM" id="CLU_2516848_0_0_1"/>
<name>B9INN0_POPTR</name>
<dbReference type="eggNOG" id="ENOG502SEGZ">
    <property type="taxonomic scope" value="Eukaryota"/>
</dbReference>
<organism evidence="1 2">
    <name type="scientific">Populus trichocarpa</name>
    <name type="common">Western balsam poplar</name>
    <name type="synonym">Populus balsamifera subsp. trichocarpa</name>
    <dbReference type="NCBI Taxonomy" id="3694"/>
    <lineage>
        <taxon>Eukaryota</taxon>
        <taxon>Viridiplantae</taxon>
        <taxon>Streptophyta</taxon>
        <taxon>Embryophyta</taxon>
        <taxon>Tracheophyta</taxon>
        <taxon>Spermatophyta</taxon>
        <taxon>Magnoliopsida</taxon>
        <taxon>eudicotyledons</taxon>
        <taxon>Gunneridae</taxon>
        <taxon>Pentapetalae</taxon>
        <taxon>rosids</taxon>
        <taxon>fabids</taxon>
        <taxon>Malpighiales</taxon>
        <taxon>Salicaceae</taxon>
        <taxon>Saliceae</taxon>
        <taxon>Populus</taxon>
    </lineage>
</organism>
<accession>B9INN0</accession>
<reference evidence="1 2" key="1">
    <citation type="journal article" date="2006" name="Science">
        <title>The genome of black cottonwood, Populus trichocarpa (Torr. &amp; Gray).</title>
        <authorList>
            <person name="Tuskan G.A."/>
            <person name="Difazio S."/>
            <person name="Jansson S."/>
            <person name="Bohlmann J."/>
            <person name="Grigoriev I."/>
            <person name="Hellsten U."/>
            <person name="Putnam N."/>
            <person name="Ralph S."/>
            <person name="Rombauts S."/>
            <person name="Salamov A."/>
            <person name="Schein J."/>
            <person name="Sterck L."/>
            <person name="Aerts A."/>
            <person name="Bhalerao R.R."/>
            <person name="Bhalerao R.P."/>
            <person name="Blaudez D."/>
            <person name="Boerjan W."/>
            <person name="Brun A."/>
            <person name="Brunner A."/>
            <person name="Busov V."/>
            <person name="Campbell M."/>
            <person name="Carlson J."/>
            <person name="Chalot M."/>
            <person name="Chapman J."/>
            <person name="Chen G.L."/>
            <person name="Cooper D."/>
            <person name="Coutinho P.M."/>
            <person name="Couturier J."/>
            <person name="Covert S."/>
            <person name="Cronk Q."/>
            <person name="Cunningham R."/>
            <person name="Davis J."/>
            <person name="Degroeve S."/>
            <person name="Dejardin A."/>
            <person name="Depamphilis C."/>
            <person name="Detter J."/>
            <person name="Dirks B."/>
            <person name="Dubchak I."/>
            <person name="Duplessis S."/>
            <person name="Ehlting J."/>
            <person name="Ellis B."/>
            <person name="Gendler K."/>
            <person name="Goodstein D."/>
            <person name="Gribskov M."/>
            <person name="Grimwood J."/>
            <person name="Groover A."/>
            <person name="Gunter L."/>
            <person name="Hamberger B."/>
            <person name="Heinze B."/>
            <person name="Helariutta Y."/>
            <person name="Henrissat B."/>
            <person name="Holligan D."/>
            <person name="Holt R."/>
            <person name="Huang W."/>
            <person name="Islam-Faridi N."/>
            <person name="Jones S."/>
            <person name="Jones-Rhoades M."/>
            <person name="Jorgensen R."/>
            <person name="Joshi C."/>
            <person name="Kangasjarvi J."/>
            <person name="Karlsson J."/>
            <person name="Kelleher C."/>
            <person name="Kirkpatrick R."/>
            <person name="Kirst M."/>
            <person name="Kohler A."/>
            <person name="Kalluri U."/>
            <person name="Larimer F."/>
            <person name="Leebens-Mack J."/>
            <person name="Leple J.C."/>
            <person name="Locascio P."/>
            <person name="Lou Y."/>
            <person name="Lucas S."/>
            <person name="Martin F."/>
            <person name="Montanini B."/>
            <person name="Napoli C."/>
            <person name="Nelson D.R."/>
            <person name="Nelson C."/>
            <person name="Nieminen K."/>
            <person name="Nilsson O."/>
            <person name="Pereda V."/>
            <person name="Peter G."/>
            <person name="Philippe R."/>
            <person name="Pilate G."/>
            <person name="Poliakov A."/>
            <person name="Razumovskaya J."/>
            <person name="Richardson P."/>
            <person name="Rinaldi C."/>
            <person name="Ritland K."/>
            <person name="Rouze P."/>
            <person name="Ryaboy D."/>
            <person name="Schmutz J."/>
            <person name="Schrader J."/>
            <person name="Segerman B."/>
            <person name="Shin H."/>
            <person name="Siddiqui A."/>
            <person name="Sterky F."/>
            <person name="Terry A."/>
            <person name="Tsai C.J."/>
            <person name="Uberbacher E."/>
            <person name="Unneberg P."/>
            <person name="Vahala J."/>
            <person name="Wall K."/>
            <person name="Wessler S."/>
            <person name="Yang G."/>
            <person name="Yin T."/>
            <person name="Douglas C."/>
            <person name="Marra M."/>
            <person name="Sandberg G."/>
            <person name="Van de Peer Y."/>
            <person name="Rokhsar D."/>
        </authorList>
    </citation>
    <scope>NUCLEOTIDE SEQUENCE [LARGE SCALE GENOMIC DNA]</scope>
    <source>
        <strain evidence="2">cv. Nisqually</strain>
    </source>
</reference>
<keyword evidence="2" id="KW-1185">Reference proteome</keyword>
<proteinExistence type="predicted"/>
<dbReference type="Proteomes" id="UP000006729">
    <property type="component" value="Chromosome 19"/>
</dbReference>
<gene>
    <name evidence="1" type="ORF">POPTR_019G128700</name>
</gene>
<sequence>MRSLSSDDDQTVVIDPIITLSTEVITAQDLHQPVIEPGSVPWQGTILPLDHWCLLILFNNINIIKYISFSSNINHQLESKHVIKE</sequence>
<dbReference type="AlphaFoldDB" id="B9INN0"/>
<evidence type="ECO:0000313" key="2">
    <source>
        <dbReference type="Proteomes" id="UP000006729"/>
    </source>
</evidence>